<name>A0A917MMQ6_9MICO</name>
<sequence>MPYADNDGTSIYYEVIGEDSAEPVILIEGFTAQLIGWRPTLVAKFVGQGLRVVLMDNRDVGLSDKLGGPHDVERAYTIADMARDVVAVADDLGLERFHVAGQSMGGMIAQAVLAEVPHRVCSATLFYTTPASGNARYMRDPDGAQVGIGRHPDRASAIEAFVARERVAGSPAYPFDEAWVRELATKSYDRCYEPSGFIRQWKAIEDFSAGVADRLRHLETPVTIFHGLDDAHILPAAAIDLHLILRNSELHLFPGMGHELVEPLWDEFAAGLARAVRRGAATTPRRNQGSSAKCVDITTID</sequence>
<dbReference type="InterPro" id="IPR050471">
    <property type="entry name" value="AB_hydrolase"/>
</dbReference>
<dbReference type="RefSeq" id="WP_188756750.1">
    <property type="nucleotide sequence ID" value="NZ_BMJY01000014.1"/>
</dbReference>
<dbReference type="GO" id="GO:0004806">
    <property type="term" value="F:triacylglycerol lipase activity"/>
    <property type="evidence" value="ECO:0007669"/>
    <property type="project" value="TreeGrafter"/>
</dbReference>
<protein>
    <submittedName>
        <fullName evidence="2">Hydrolase</fullName>
    </submittedName>
</protein>
<keyword evidence="2" id="KW-0378">Hydrolase</keyword>
<accession>A0A917MMQ6</accession>
<dbReference type="InterPro" id="IPR029058">
    <property type="entry name" value="AB_hydrolase_fold"/>
</dbReference>
<dbReference type="PANTHER" id="PTHR43433">
    <property type="entry name" value="HYDROLASE, ALPHA/BETA FOLD FAMILY PROTEIN"/>
    <property type="match status" value="1"/>
</dbReference>
<proteinExistence type="predicted"/>
<dbReference type="PANTHER" id="PTHR43433:SF5">
    <property type="entry name" value="AB HYDROLASE-1 DOMAIN-CONTAINING PROTEIN"/>
    <property type="match status" value="1"/>
</dbReference>
<dbReference type="Proteomes" id="UP000657592">
    <property type="component" value="Unassembled WGS sequence"/>
</dbReference>
<dbReference type="SUPFAM" id="SSF53474">
    <property type="entry name" value="alpha/beta-Hydrolases"/>
    <property type="match status" value="1"/>
</dbReference>
<evidence type="ECO:0000313" key="2">
    <source>
        <dbReference type="EMBL" id="GGH48560.1"/>
    </source>
</evidence>
<dbReference type="EMBL" id="BMJY01000014">
    <property type="protein sequence ID" value="GGH48560.1"/>
    <property type="molecule type" value="Genomic_DNA"/>
</dbReference>
<comment type="caution">
    <text evidence="2">The sequence shown here is derived from an EMBL/GenBank/DDBJ whole genome shotgun (WGS) entry which is preliminary data.</text>
</comment>
<dbReference type="Pfam" id="PF00561">
    <property type="entry name" value="Abhydrolase_1"/>
    <property type="match status" value="1"/>
</dbReference>
<evidence type="ECO:0000313" key="3">
    <source>
        <dbReference type="Proteomes" id="UP000657592"/>
    </source>
</evidence>
<gene>
    <name evidence="2" type="primary">lipG</name>
    <name evidence="2" type="ORF">GCM10010921_26120</name>
</gene>
<dbReference type="GO" id="GO:0046503">
    <property type="term" value="P:glycerolipid catabolic process"/>
    <property type="evidence" value="ECO:0007669"/>
    <property type="project" value="TreeGrafter"/>
</dbReference>
<dbReference type="InterPro" id="IPR000073">
    <property type="entry name" value="AB_hydrolase_1"/>
</dbReference>
<dbReference type="Gene3D" id="3.40.50.1820">
    <property type="entry name" value="alpha/beta hydrolase"/>
    <property type="match status" value="1"/>
</dbReference>
<keyword evidence="3" id="KW-1185">Reference proteome</keyword>
<feature type="domain" description="AB hydrolase-1" evidence="1">
    <location>
        <begin position="23"/>
        <end position="127"/>
    </location>
</feature>
<dbReference type="AlphaFoldDB" id="A0A917MMQ6"/>
<reference evidence="2" key="1">
    <citation type="journal article" date="2014" name="Int. J. Syst. Evol. Microbiol.">
        <title>Complete genome sequence of Corynebacterium casei LMG S-19264T (=DSM 44701T), isolated from a smear-ripened cheese.</title>
        <authorList>
            <consortium name="US DOE Joint Genome Institute (JGI-PGF)"/>
            <person name="Walter F."/>
            <person name="Albersmeier A."/>
            <person name="Kalinowski J."/>
            <person name="Ruckert C."/>
        </authorList>
    </citation>
    <scope>NUCLEOTIDE SEQUENCE</scope>
    <source>
        <strain evidence="2">CGMCC 1.15794</strain>
    </source>
</reference>
<reference evidence="2" key="2">
    <citation type="submission" date="2020-09" db="EMBL/GenBank/DDBJ databases">
        <authorList>
            <person name="Sun Q."/>
            <person name="Zhou Y."/>
        </authorList>
    </citation>
    <scope>NUCLEOTIDE SEQUENCE</scope>
    <source>
        <strain evidence="2">CGMCC 1.15794</strain>
    </source>
</reference>
<evidence type="ECO:0000259" key="1">
    <source>
        <dbReference type="Pfam" id="PF00561"/>
    </source>
</evidence>
<organism evidence="2 3">
    <name type="scientific">Microbacterium album</name>
    <dbReference type="NCBI Taxonomy" id="2053191"/>
    <lineage>
        <taxon>Bacteria</taxon>
        <taxon>Bacillati</taxon>
        <taxon>Actinomycetota</taxon>
        <taxon>Actinomycetes</taxon>
        <taxon>Micrococcales</taxon>
        <taxon>Microbacteriaceae</taxon>
        <taxon>Microbacterium</taxon>
    </lineage>
</organism>